<dbReference type="InterPro" id="IPR041588">
    <property type="entry name" value="Integrase_H2C2"/>
</dbReference>
<feature type="compositionally biased region" description="Acidic residues" evidence="11">
    <location>
        <begin position="1614"/>
        <end position="1623"/>
    </location>
</feature>
<keyword evidence="7" id="KW-0378">Hydrolase</keyword>
<feature type="domain" description="Integrase catalytic" evidence="13">
    <location>
        <begin position="1239"/>
        <end position="1397"/>
    </location>
</feature>
<dbReference type="InterPro" id="IPR001584">
    <property type="entry name" value="Integrase_cat-core"/>
</dbReference>
<keyword evidence="3" id="KW-0808">Transferase</keyword>
<keyword evidence="4" id="KW-0548">Nucleotidyltransferase</keyword>
<feature type="region of interest" description="Disordered" evidence="11">
    <location>
        <begin position="1603"/>
        <end position="1668"/>
    </location>
</feature>
<dbReference type="Pfam" id="PF17917">
    <property type="entry name" value="RT_RNaseH"/>
    <property type="match status" value="1"/>
</dbReference>
<dbReference type="InterPro" id="IPR043502">
    <property type="entry name" value="DNA/RNA_pol_sf"/>
</dbReference>
<dbReference type="PANTHER" id="PTHR37984:SF15">
    <property type="entry name" value="INTEGRASE CATALYTIC DOMAIN-CONTAINING PROTEIN"/>
    <property type="match status" value="1"/>
</dbReference>
<evidence type="ECO:0000313" key="14">
    <source>
        <dbReference type="EMBL" id="KAK7887200.1"/>
    </source>
</evidence>
<evidence type="ECO:0000256" key="8">
    <source>
        <dbReference type="ARBA" id="ARBA00022918"/>
    </source>
</evidence>
<dbReference type="EMBL" id="JBBPFD010000019">
    <property type="protein sequence ID" value="KAK7887200.1"/>
    <property type="molecule type" value="Genomic_DNA"/>
</dbReference>
<dbReference type="GO" id="GO:0015074">
    <property type="term" value="P:DNA integration"/>
    <property type="evidence" value="ECO:0007669"/>
    <property type="project" value="InterPro"/>
</dbReference>
<feature type="coiled-coil region" evidence="10">
    <location>
        <begin position="90"/>
        <end position="117"/>
    </location>
</feature>
<evidence type="ECO:0000256" key="10">
    <source>
        <dbReference type="SAM" id="Coils"/>
    </source>
</evidence>
<feature type="region of interest" description="Disordered" evidence="11">
    <location>
        <begin position="856"/>
        <end position="883"/>
    </location>
</feature>
<dbReference type="Pfam" id="PF00665">
    <property type="entry name" value="rve"/>
    <property type="match status" value="1"/>
</dbReference>
<accession>A0AAW0N481</accession>
<evidence type="ECO:0000256" key="11">
    <source>
        <dbReference type="SAM" id="MobiDB-lite"/>
    </source>
</evidence>
<evidence type="ECO:0000256" key="1">
    <source>
        <dbReference type="ARBA" id="ARBA00010879"/>
    </source>
</evidence>
<reference evidence="15" key="1">
    <citation type="submission" date="2024-04" db="EMBL/GenBank/DDBJ databases">
        <title>Salinicola lusitanus LLJ914,a marine bacterium isolated from the Okinawa Trough.</title>
        <authorList>
            <person name="Li J."/>
        </authorList>
    </citation>
    <scope>NUCLEOTIDE SEQUENCE [LARGE SCALE GENOMIC DNA]</scope>
</reference>
<organism evidence="14 15">
    <name type="scientific">Mugilogobius chulae</name>
    <name type="common">yellowstripe goby</name>
    <dbReference type="NCBI Taxonomy" id="88201"/>
    <lineage>
        <taxon>Eukaryota</taxon>
        <taxon>Metazoa</taxon>
        <taxon>Chordata</taxon>
        <taxon>Craniata</taxon>
        <taxon>Vertebrata</taxon>
        <taxon>Euteleostomi</taxon>
        <taxon>Actinopterygii</taxon>
        <taxon>Neopterygii</taxon>
        <taxon>Teleostei</taxon>
        <taxon>Neoteleostei</taxon>
        <taxon>Acanthomorphata</taxon>
        <taxon>Gobiaria</taxon>
        <taxon>Gobiiformes</taxon>
        <taxon>Gobioidei</taxon>
        <taxon>Gobiidae</taxon>
        <taxon>Gobionellinae</taxon>
        <taxon>Mugilogobius</taxon>
    </lineage>
</organism>
<comment type="caution">
    <text evidence="14">The sequence shown here is derived from an EMBL/GenBank/DDBJ whole genome shotgun (WGS) entry which is preliminary data.</text>
</comment>
<dbReference type="InterPro" id="IPR041373">
    <property type="entry name" value="RT_RNaseH"/>
</dbReference>
<dbReference type="FunFam" id="3.30.420.10:FF:000032">
    <property type="entry name" value="Retrovirus-related Pol polyprotein from transposon 297-like Protein"/>
    <property type="match status" value="1"/>
</dbReference>
<dbReference type="Gene3D" id="3.10.20.370">
    <property type="match status" value="1"/>
</dbReference>
<dbReference type="CDD" id="cd01647">
    <property type="entry name" value="RT_LTR"/>
    <property type="match status" value="1"/>
</dbReference>
<keyword evidence="8" id="KW-0695">RNA-directed DNA polymerase</keyword>
<evidence type="ECO:0000256" key="6">
    <source>
        <dbReference type="ARBA" id="ARBA00022759"/>
    </source>
</evidence>
<evidence type="ECO:0000259" key="12">
    <source>
        <dbReference type="PROSITE" id="PS50878"/>
    </source>
</evidence>
<dbReference type="Proteomes" id="UP001460270">
    <property type="component" value="Unassembled WGS sequence"/>
</dbReference>
<dbReference type="CDD" id="cd09274">
    <property type="entry name" value="RNase_HI_RT_Ty3"/>
    <property type="match status" value="1"/>
</dbReference>
<name>A0AAW0N481_9GOBI</name>
<keyword evidence="5" id="KW-0540">Nuclease</keyword>
<dbReference type="EC" id="3.1.26.4" evidence="2"/>
<comment type="similarity">
    <text evidence="1">Belongs to the beta type-B retroviral polymerase family. HERV class-II K(HML-2) pol subfamily.</text>
</comment>
<dbReference type="InterPro" id="IPR012337">
    <property type="entry name" value="RNaseH-like_sf"/>
</dbReference>
<evidence type="ECO:0000256" key="9">
    <source>
        <dbReference type="ARBA" id="ARBA00039658"/>
    </source>
</evidence>
<feature type="compositionally biased region" description="Basic and acidic residues" evidence="11">
    <location>
        <begin position="373"/>
        <end position="398"/>
    </location>
</feature>
<protein>
    <recommendedName>
        <fullName evidence="9">Gypsy retrotransposon integrase-like protein 1</fullName>
        <ecNumber evidence="2">3.1.26.4</ecNumber>
    </recommendedName>
</protein>
<dbReference type="SUPFAM" id="SSF56672">
    <property type="entry name" value="DNA/RNA polymerases"/>
    <property type="match status" value="1"/>
</dbReference>
<dbReference type="Pfam" id="PF17921">
    <property type="entry name" value="Integrase_H2C2"/>
    <property type="match status" value="1"/>
</dbReference>
<evidence type="ECO:0000256" key="2">
    <source>
        <dbReference type="ARBA" id="ARBA00012180"/>
    </source>
</evidence>
<dbReference type="FunFam" id="1.10.340.70:FF:000001">
    <property type="entry name" value="Retrovirus-related Pol polyprotein from transposon gypsy-like Protein"/>
    <property type="match status" value="1"/>
</dbReference>
<dbReference type="InterPro" id="IPR043128">
    <property type="entry name" value="Rev_trsase/Diguanyl_cyclase"/>
</dbReference>
<dbReference type="Gene3D" id="1.10.340.70">
    <property type="match status" value="1"/>
</dbReference>
<evidence type="ECO:0000256" key="4">
    <source>
        <dbReference type="ARBA" id="ARBA00022695"/>
    </source>
</evidence>
<keyword evidence="15" id="KW-1185">Reference proteome</keyword>
<dbReference type="FunFam" id="3.10.20.370:FF:000001">
    <property type="entry name" value="Retrovirus-related Pol polyprotein from transposon 17.6-like protein"/>
    <property type="match status" value="1"/>
</dbReference>
<dbReference type="PROSITE" id="PS50878">
    <property type="entry name" value="RT_POL"/>
    <property type="match status" value="1"/>
</dbReference>
<feature type="compositionally biased region" description="Basic and acidic residues" evidence="11">
    <location>
        <begin position="1628"/>
        <end position="1646"/>
    </location>
</feature>
<feature type="domain" description="Reverse transcriptase" evidence="12">
    <location>
        <begin position="616"/>
        <end position="795"/>
    </location>
</feature>
<gene>
    <name evidence="14" type="ORF">WMY93_026821</name>
</gene>
<keyword evidence="10" id="KW-0175">Coiled coil</keyword>
<dbReference type="Gene3D" id="3.30.420.10">
    <property type="entry name" value="Ribonuclease H-like superfamily/Ribonuclease H"/>
    <property type="match status" value="1"/>
</dbReference>
<dbReference type="GO" id="GO:0004523">
    <property type="term" value="F:RNA-DNA hybrid ribonuclease activity"/>
    <property type="evidence" value="ECO:0007669"/>
    <property type="project" value="UniProtKB-EC"/>
</dbReference>
<evidence type="ECO:0000256" key="3">
    <source>
        <dbReference type="ARBA" id="ARBA00022679"/>
    </source>
</evidence>
<keyword evidence="6" id="KW-0255">Endonuclease</keyword>
<evidence type="ECO:0000256" key="7">
    <source>
        <dbReference type="ARBA" id="ARBA00022801"/>
    </source>
</evidence>
<dbReference type="SUPFAM" id="SSF53098">
    <property type="entry name" value="Ribonuclease H-like"/>
    <property type="match status" value="1"/>
</dbReference>
<dbReference type="InterPro" id="IPR050951">
    <property type="entry name" value="Retrovirus_Pol_polyprotein"/>
</dbReference>
<dbReference type="Gene3D" id="3.10.10.10">
    <property type="entry name" value="HIV Type 1 Reverse Transcriptase, subunit A, domain 1"/>
    <property type="match status" value="1"/>
</dbReference>
<proteinExistence type="inferred from homology"/>
<dbReference type="PROSITE" id="PS50994">
    <property type="entry name" value="INTEGRASE"/>
    <property type="match status" value="1"/>
</dbReference>
<dbReference type="GO" id="GO:0003964">
    <property type="term" value="F:RNA-directed DNA polymerase activity"/>
    <property type="evidence" value="ECO:0007669"/>
    <property type="project" value="UniProtKB-KW"/>
</dbReference>
<dbReference type="Gene3D" id="3.30.70.270">
    <property type="match status" value="2"/>
</dbReference>
<evidence type="ECO:0000256" key="5">
    <source>
        <dbReference type="ARBA" id="ARBA00022722"/>
    </source>
</evidence>
<evidence type="ECO:0000313" key="15">
    <source>
        <dbReference type="Proteomes" id="UP001460270"/>
    </source>
</evidence>
<dbReference type="InterPro" id="IPR000477">
    <property type="entry name" value="RT_dom"/>
</dbReference>
<feature type="region of interest" description="Disordered" evidence="11">
    <location>
        <begin position="1531"/>
        <end position="1566"/>
    </location>
</feature>
<feature type="region of interest" description="Disordered" evidence="11">
    <location>
        <begin position="333"/>
        <end position="398"/>
    </location>
</feature>
<dbReference type="InterPro" id="IPR036397">
    <property type="entry name" value="RNaseH_sf"/>
</dbReference>
<feature type="compositionally biased region" description="Basic residues" evidence="11">
    <location>
        <begin position="1535"/>
        <end position="1544"/>
    </location>
</feature>
<sequence length="1712" mass="194907">MEQLLDEIVETLWSLGKPELIQVCHHLKCSEPAGEGFQGQTRRALMKVVESTLGEIEKGEDPQVFQQFIHDLQLFVQSVEKHESVEPIPEKTENAAIEKLKLEYAQLQQAQADERRVLEEKIGALGTQLSNMAVSSERQVNSPVTTRPPEVTLKKDFKIWGQIGEAGQKEKLSFTSLTNQIESGLKKGYPENEIIDAVIKAVSPGLHLRDLLEVKRDLTLPTLKIILRGHYKVDSSSDLLHRLMNISQDPKESAQAFLFRAIELREKLLCKSGDEDESEQFSQNLIQRKFLRSLETGLLSEAVKFQLKPYLSNTNVADEVLIEKINEAASLETERQNKLKRHTPVKPPRVNEIQAELLPSDKPTPQDSDIETLEGKQVKGGDKGNKKKEPQYKGPDPETVKLIEGLKADVQEIKRLYTESGAAAPKRTPTRAKGCQVCRETGTDELSQLPEGLVIQEGLVTVTEGRSVYIPISIANANKQDLTLSPRTILGHLEEIKAVYPVNVQNCENGAAKEESDSSIQAQVNEVISDTQPHSQPQQWDPPVKLDHLSPDQQRAVKQLLREECHAFAYNDQDVGCIPSLNMHITLHDTTPVKKTYISVPKPLHQEVKDYLQDLLNRGWISESRSSYSSPIVCVRKKSGELRLCCDYRELNRKSVPDRHPIPRIQDMLDSLHGSSWFSVLDQGKAYHQGFLDPESRPLTAFITPWGLYQWNRIPFGLSSAPAEFQRSMEDCLKGLRDVICQPYLDDNLVHSPSFETHVQHIRDVLQRYQKHGVKLTPHKCDVFKRQVRFLGRMVSEQGYTMDPAEIAPVQALKDKPPTTVGELSRVLGFLSYYRSYIPNFSKIAKPLYQLLTLPADQSSPPATKTKTKKVSAKHKGRPPPGTLITWTDSHQETLNKLTDCLTEPPILGYPDFTQPFVLHCDASQEGLGAVLYQHQAGKLRVIAYGSRTLTPPEKNYHMHSGKLEFLALKWAICERFRDYLFYAPHFVVYTDNNPLTYILTTAKLNATGHRWVGELADFNFTIRYRPGKRNADADGLSRLPLDINEYMSQCTAEVKQGVIKATTDSVCFQKSNAGPESYVISEIAIDLVQDRAPPPDKSLSPSEIKASQEKDSIIGPVLHYKNSEYLPKGQAFKKEPPDVKILLRQWNKLYVNGDGVLYRRVNGRDQLILPKEHHETVFKELHKEMGHLGAERTLGLIRDRFYWPKMQKDVEHFVMHACECLKRKRPNRANRAPLTSITTTYPFELVSIDFLHLETCKHGYEYILVVMDHFTRFAQAYATKNKSAKTVVDKIFNHFALKFGFPVRIHHDMGREFENQLFAQLQKVCGLRGSHTTPYHPQGNGQVERFNRTLLSMLRTLTDSEKADWKESLAKVVHAYNCTKSEATGYSPYYLLFGRTPRLPVDILFNLPSPEQQVSYEEYVQKWQSQMREAYQIASKAAQKEASRGKHYYDKRTHGVQLHPGNRVLLRNFKERGGPGKLRSYWEDVVYVIVTQKSPDMPVYEIQPEQGGKSRTVHRNLLLPCDCLPIERPDHKQLNKQKKKTQTRVKQQPETLQENTDSDSDEEGALVWRSPRLQSLEDSRVQVHVSEPELELQQELLEVEDPDHPDDQASAAEENDVPETADPEPQPEQRIDHPPDEEVRDRNSDVEPESASSSHTYPQRERRRPMVLSYDQLGQPTTRTVGMDHVEVSVPLTCSQTLWRPWASDSLQTAY</sequence>
<dbReference type="Pfam" id="PF00078">
    <property type="entry name" value="RVT_1"/>
    <property type="match status" value="1"/>
</dbReference>
<feature type="compositionally biased region" description="Basic residues" evidence="11">
    <location>
        <begin position="866"/>
        <end position="878"/>
    </location>
</feature>
<dbReference type="GO" id="GO:0003676">
    <property type="term" value="F:nucleic acid binding"/>
    <property type="evidence" value="ECO:0007669"/>
    <property type="project" value="InterPro"/>
</dbReference>
<evidence type="ECO:0000259" key="13">
    <source>
        <dbReference type="PROSITE" id="PS50994"/>
    </source>
</evidence>
<dbReference type="PANTHER" id="PTHR37984">
    <property type="entry name" value="PROTEIN CBG26694"/>
    <property type="match status" value="1"/>
</dbReference>